<gene>
    <name evidence="2" type="ORF">E3N88_17013</name>
</gene>
<evidence type="ECO:0000256" key="1">
    <source>
        <dbReference type="SAM" id="MobiDB-lite"/>
    </source>
</evidence>
<dbReference type="AlphaFoldDB" id="A0A5N6NTM7"/>
<proteinExistence type="predicted"/>
<organism evidence="2 3">
    <name type="scientific">Mikania micrantha</name>
    <name type="common">bitter vine</name>
    <dbReference type="NCBI Taxonomy" id="192012"/>
    <lineage>
        <taxon>Eukaryota</taxon>
        <taxon>Viridiplantae</taxon>
        <taxon>Streptophyta</taxon>
        <taxon>Embryophyta</taxon>
        <taxon>Tracheophyta</taxon>
        <taxon>Spermatophyta</taxon>
        <taxon>Magnoliopsida</taxon>
        <taxon>eudicotyledons</taxon>
        <taxon>Gunneridae</taxon>
        <taxon>Pentapetalae</taxon>
        <taxon>asterids</taxon>
        <taxon>campanulids</taxon>
        <taxon>Asterales</taxon>
        <taxon>Asteraceae</taxon>
        <taxon>Asteroideae</taxon>
        <taxon>Heliantheae alliance</taxon>
        <taxon>Eupatorieae</taxon>
        <taxon>Mikania</taxon>
    </lineage>
</organism>
<feature type="region of interest" description="Disordered" evidence="1">
    <location>
        <begin position="65"/>
        <end position="88"/>
    </location>
</feature>
<feature type="compositionally biased region" description="Polar residues" evidence="1">
    <location>
        <begin position="79"/>
        <end position="88"/>
    </location>
</feature>
<accession>A0A5N6NTM7</accession>
<evidence type="ECO:0000313" key="2">
    <source>
        <dbReference type="EMBL" id="KAD5317067.1"/>
    </source>
</evidence>
<name>A0A5N6NTM7_9ASTR</name>
<sequence length="88" mass="9683">MIGNTTPPDSGWGISVWPYRFKPKWGKFENGEKWGKVGRHRVKWGKVGKVGKADVALMWQRGKVGKSGTTPCGLKKESSTPSPNVKSV</sequence>
<protein>
    <submittedName>
        <fullName evidence="2">Uncharacterized protein</fullName>
    </submittedName>
</protein>
<dbReference type="Proteomes" id="UP000326396">
    <property type="component" value="Linkage Group LG17"/>
</dbReference>
<dbReference type="EMBL" id="SZYD01000009">
    <property type="protein sequence ID" value="KAD5317067.1"/>
    <property type="molecule type" value="Genomic_DNA"/>
</dbReference>
<comment type="caution">
    <text evidence="2">The sequence shown here is derived from an EMBL/GenBank/DDBJ whole genome shotgun (WGS) entry which is preliminary data.</text>
</comment>
<keyword evidence="3" id="KW-1185">Reference proteome</keyword>
<evidence type="ECO:0000313" key="3">
    <source>
        <dbReference type="Proteomes" id="UP000326396"/>
    </source>
</evidence>
<reference evidence="2 3" key="1">
    <citation type="submission" date="2019-05" db="EMBL/GenBank/DDBJ databases">
        <title>Mikania micrantha, genome provides insights into the molecular mechanism of rapid growth.</title>
        <authorList>
            <person name="Liu B."/>
        </authorList>
    </citation>
    <scope>NUCLEOTIDE SEQUENCE [LARGE SCALE GENOMIC DNA]</scope>
    <source>
        <strain evidence="2">NLD-2019</strain>
        <tissue evidence="2">Leaf</tissue>
    </source>
</reference>